<name>F8N5G4_9BACT</name>
<dbReference type="STRING" id="688246.Premu_1724"/>
<protein>
    <submittedName>
        <fullName evidence="2">Uncharacterized protein</fullName>
    </submittedName>
</protein>
<dbReference type="SUPFAM" id="SSF48439">
    <property type="entry name" value="Protein prenylyltransferase"/>
    <property type="match status" value="1"/>
</dbReference>
<proteinExistence type="predicted"/>
<evidence type="ECO:0000256" key="1">
    <source>
        <dbReference type="SAM" id="SignalP"/>
    </source>
</evidence>
<accession>F8N5G4</accession>
<feature type="chain" id="PRO_5003375737" evidence="1">
    <location>
        <begin position="19"/>
        <end position="399"/>
    </location>
</feature>
<evidence type="ECO:0000313" key="2">
    <source>
        <dbReference type="EMBL" id="EGN57129.1"/>
    </source>
</evidence>
<dbReference type="Proteomes" id="UP000002772">
    <property type="component" value="Unassembled WGS sequence"/>
</dbReference>
<dbReference type="InterPro" id="IPR011990">
    <property type="entry name" value="TPR-like_helical_dom_sf"/>
</dbReference>
<dbReference type="OrthoDB" id="1099385at2"/>
<dbReference type="EMBL" id="GL945017">
    <property type="protein sequence ID" value="EGN57129.1"/>
    <property type="molecule type" value="Genomic_DNA"/>
</dbReference>
<feature type="signal peptide" evidence="1">
    <location>
        <begin position="1"/>
        <end position="18"/>
    </location>
</feature>
<gene>
    <name evidence="2" type="ORF">Premu_1724</name>
</gene>
<dbReference type="AlphaFoldDB" id="F8N5G4"/>
<organism evidence="2 3">
    <name type="scientific">Hallella multisaccharivorax DSM 17128</name>
    <dbReference type="NCBI Taxonomy" id="688246"/>
    <lineage>
        <taxon>Bacteria</taxon>
        <taxon>Pseudomonadati</taxon>
        <taxon>Bacteroidota</taxon>
        <taxon>Bacteroidia</taxon>
        <taxon>Bacteroidales</taxon>
        <taxon>Prevotellaceae</taxon>
        <taxon>Hallella</taxon>
    </lineage>
</organism>
<dbReference type="eggNOG" id="COG0457">
    <property type="taxonomic scope" value="Bacteria"/>
</dbReference>
<sequence length="399" mass="46628">MKRIVFTLLFIVSLLPMAAQKKEINAAMDHLKANKNLDKVEVSMTTLLKDSANRRKEKIWRLLFESMQKQYQAGNEKLYLKQKYDTTFLFNIASRMFTAMTAYDSIDALPDKKGRIRPNMRKQNAQILNTLRPNLFNGGIYFIGKHDYARAYELFNQYICAAEMPMFQAFNYSSKDKHLPSAAYWAAYCGYKMKDTQKVLHNTYLALKDTEHHESMLQYLAETYMSEKDTTRSITTLKEGFSLNSKSEYFYSHLMEYYSMHSDWKEASALTDKAIKADSTNATVWLAKSTILINTGDYVSSFVIADSLIKKDSTMAEAWLNAGLAKYNQGVRLDKNTQTVRQKRQQMVNYYKQALPYLEQYRKMRPQEQNKWALPLYTIYLNLNMGKQFDEIDKLMRKP</sequence>
<evidence type="ECO:0000313" key="3">
    <source>
        <dbReference type="Proteomes" id="UP000002772"/>
    </source>
</evidence>
<reference evidence="3" key="1">
    <citation type="journal article" date="2011" name="Stand. Genomic Sci.">
        <title>Non-contiguous finished genome sequence of the opportunistic oral pathogen Prevotella multisaccharivorax type strain (PPPA20).</title>
        <authorList>
            <person name="Pati A."/>
            <person name="Gronow S."/>
            <person name="Lu M."/>
            <person name="Lapidus A."/>
            <person name="Nolan M."/>
            <person name="Lucas S."/>
            <person name="Hammon N."/>
            <person name="Deshpande S."/>
            <person name="Cheng J.F."/>
            <person name="Tapia R."/>
            <person name="Han C."/>
            <person name="Goodwin L."/>
            <person name="Pitluck S."/>
            <person name="Liolios K."/>
            <person name="Pagani I."/>
            <person name="Mavromatis K."/>
            <person name="Mikhailova N."/>
            <person name="Huntemann M."/>
            <person name="Chen A."/>
            <person name="Palaniappan K."/>
            <person name="Land M."/>
            <person name="Hauser L."/>
            <person name="Detter J.C."/>
            <person name="Brambilla E.M."/>
            <person name="Rohde M."/>
            <person name="Goker M."/>
            <person name="Woyke T."/>
            <person name="Bristow J."/>
            <person name="Eisen J.A."/>
            <person name="Markowitz V."/>
            <person name="Hugenholtz P."/>
            <person name="Kyrpides N.C."/>
            <person name="Klenk H.P."/>
            <person name="Ivanova N."/>
        </authorList>
    </citation>
    <scope>NUCLEOTIDE SEQUENCE [LARGE SCALE GENOMIC DNA]</scope>
    <source>
        <strain evidence="3">DSM 17128</strain>
    </source>
</reference>
<dbReference type="RefSeq" id="WP_007574497.1">
    <property type="nucleotide sequence ID" value="NZ_BPTS01000002.1"/>
</dbReference>
<dbReference type="HOGENOM" id="CLU_043019_2_0_10"/>
<dbReference type="Gene3D" id="1.25.40.10">
    <property type="entry name" value="Tetratricopeptide repeat domain"/>
    <property type="match status" value="2"/>
</dbReference>
<keyword evidence="1" id="KW-0732">Signal</keyword>
<keyword evidence="3" id="KW-1185">Reference proteome</keyword>